<name>A0A6G5SFI3_STRGD</name>
<proteinExistence type="predicted"/>
<keyword evidence="3" id="KW-1185">Reference proteome</keyword>
<evidence type="ECO:0000313" key="2">
    <source>
        <dbReference type="EMBL" id="QCN85964.1"/>
    </source>
</evidence>
<evidence type="ECO:0000256" key="1">
    <source>
        <dbReference type="SAM" id="MobiDB-lite"/>
    </source>
</evidence>
<accession>A0A6G5SFI3</accession>
<dbReference type="EMBL" id="CP029078">
    <property type="protein sequence ID" value="QCN85964.1"/>
    <property type="molecule type" value="Genomic_DNA"/>
</dbReference>
<feature type="compositionally biased region" description="Pro residues" evidence="1">
    <location>
        <begin position="167"/>
        <end position="178"/>
    </location>
</feature>
<dbReference type="AlphaFoldDB" id="A0A6G5SFI3"/>
<feature type="region of interest" description="Disordered" evidence="1">
    <location>
        <begin position="141"/>
        <end position="178"/>
    </location>
</feature>
<sequence>MHDLARALADQLHPGAAPRDVTVLFNARRHAPSEYRSSGRGGPVTACAQALHATLYGLPTHEESLPTALDALLQATHTTTAPDAVLRQVAEQLRNAAEIIQRYQYQAQWDRYPAAVAEQLSDARNYAQHIARALDRVAPAFSHQPTTDTSPRAQAAHSRSGATTPVASPPSPATPHHR</sequence>
<gene>
    <name evidence="2" type="ORF">DDJ31_14040</name>
</gene>
<protein>
    <submittedName>
        <fullName evidence="2">Uncharacterized protein</fullName>
    </submittedName>
</protein>
<feature type="compositionally biased region" description="Polar residues" evidence="1">
    <location>
        <begin position="143"/>
        <end position="152"/>
    </location>
</feature>
<dbReference type="Proteomes" id="UP000501753">
    <property type="component" value="Chromosome"/>
</dbReference>
<evidence type="ECO:0000313" key="3">
    <source>
        <dbReference type="Proteomes" id="UP000501753"/>
    </source>
</evidence>
<organism evidence="2 3">
    <name type="scientific">Streptomyces griseoviridis</name>
    <dbReference type="NCBI Taxonomy" id="45398"/>
    <lineage>
        <taxon>Bacteria</taxon>
        <taxon>Bacillati</taxon>
        <taxon>Actinomycetota</taxon>
        <taxon>Actinomycetes</taxon>
        <taxon>Kitasatosporales</taxon>
        <taxon>Streptomycetaceae</taxon>
        <taxon>Streptomyces</taxon>
    </lineage>
</organism>
<reference evidence="2 3" key="1">
    <citation type="submission" date="2018-04" db="EMBL/GenBank/DDBJ databases">
        <title>Complete genome sequences of Streptomyces griseoviridis K61 and characterization of antagonistic properties of biological control agents.</title>
        <authorList>
            <person name="Mariita R.M."/>
            <person name="Sello J.K."/>
        </authorList>
    </citation>
    <scope>NUCLEOTIDE SEQUENCE [LARGE SCALE GENOMIC DNA]</scope>
    <source>
        <strain evidence="2 3">K61</strain>
    </source>
</reference>